<keyword evidence="3 7" id="KW-0812">Transmembrane</keyword>
<protein>
    <submittedName>
        <fullName evidence="8">Cation:dicarboxylate symporter family transporter</fullName>
    </submittedName>
</protein>
<dbReference type="Proteomes" id="UP001597326">
    <property type="component" value="Unassembled WGS sequence"/>
</dbReference>
<dbReference type="InterPro" id="IPR036458">
    <property type="entry name" value="Na:dicarbo_symporter_sf"/>
</dbReference>
<gene>
    <name evidence="8" type="ORF">ACFSCS_09880</name>
</gene>
<feature type="transmembrane region" description="Helical" evidence="7">
    <location>
        <begin position="12"/>
        <end position="35"/>
    </location>
</feature>
<keyword evidence="4" id="KW-0769">Symport</keyword>
<dbReference type="PRINTS" id="PR00173">
    <property type="entry name" value="EDTRNSPORT"/>
</dbReference>
<evidence type="ECO:0000313" key="8">
    <source>
        <dbReference type="EMBL" id="MFD1890484.1"/>
    </source>
</evidence>
<keyword evidence="9" id="KW-1185">Reference proteome</keyword>
<evidence type="ECO:0000256" key="2">
    <source>
        <dbReference type="ARBA" id="ARBA00022448"/>
    </source>
</evidence>
<evidence type="ECO:0000256" key="1">
    <source>
        <dbReference type="ARBA" id="ARBA00004141"/>
    </source>
</evidence>
<evidence type="ECO:0000256" key="3">
    <source>
        <dbReference type="ARBA" id="ARBA00022692"/>
    </source>
</evidence>
<comment type="subcellular location">
    <subcellularLocation>
        <location evidence="1">Membrane</location>
        <topology evidence="1">Multi-pass membrane protein</topology>
    </subcellularLocation>
</comment>
<dbReference type="EMBL" id="JBHUFZ010000020">
    <property type="protein sequence ID" value="MFD1890484.1"/>
    <property type="molecule type" value="Genomic_DNA"/>
</dbReference>
<feature type="transmembrane region" description="Helical" evidence="7">
    <location>
        <begin position="199"/>
        <end position="219"/>
    </location>
</feature>
<dbReference type="RefSeq" id="WP_343873591.1">
    <property type="nucleotide sequence ID" value="NZ_BAAAIX010000017.1"/>
</dbReference>
<dbReference type="InterPro" id="IPR018107">
    <property type="entry name" value="Na-dicarboxylate_symporter_CS"/>
</dbReference>
<feature type="transmembrane region" description="Helical" evidence="7">
    <location>
        <begin position="160"/>
        <end position="179"/>
    </location>
</feature>
<accession>A0ABW4RWP8</accession>
<dbReference type="PROSITE" id="PS00714">
    <property type="entry name" value="NA_DICARBOXYL_SYMP_2"/>
    <property type="match status" value="1"/>
</dbReference>
<dbReference type="SUPFAM" id="SSF118215">
    <property type="entry name" value="Proton glutamate symport protein"/>
    <property type="match status" value="1"/>
</dbReference>
<feature type="transmembrane region" description="Helical" evidence="7">
    <location>
        <begin position="231"/>
        <end position="252"/>
    </location>
</feature>
<keyword evidence="5 7" id="KW-1133">Transmembrane helix</keyword>
<dbReference type="PANTHER" id="PTHR42865:SF1">
    <property type="entry name" value="AEROBIC C4-DICARBOXYLATE TRANSPORT PROTEIN"/>
    <property type="match status" value="1"/>
</dbReference>
<reference evidence="9" key="1">
    <citation type="journal article" date="2019" name="Int. J. Syst. Evol. Microbiol.">
        <title>The Global Catalogue of Microorganisms (GCM) 10K type strain sequencing project: providing services to taxonomists for standard genome sequencing and annotation.</title>
        <authorList>
            <consortium name="The Broad Institute Genomics Platform"/>
            <consortium name="The Broad Institute Genome Sequencing Center for Infectious Disease"/>
            <person name="Wu L."/>
            <person name="Ma J."/>
        </authorList>
    </citation>
    <scope>NUCLEOTIDE SEQUENCE [LARGE SCALE GENOMIC DNA]</scope>
    <source>
        <strain evidence="9">CAIM 431</strain>
    </source>
</reference>
<evidence type="ECO:0000313" key="9">
    <source>
        <dbReference type="Proteomes" id="UP001597326"/>
    </source>
</evidence>
<organism evidence="8 9">
    <name type="scientific">Luteococcus peritonei</name>
    <dbReference type="NCBI Taxonomy" id="88874"/>
    <lineage>
        <taxon>Bacteria</taxon>
        <taxon>Bacillati</taxon>
        <taxon>Actinomycetota</taxon>
        <taxon>Actinomycetes</taxon>
        <taxon>Propionibacteriales</taxon>
        <taxon>Propionibacteriaceae</taxon>
        <taxon>Luteococcus</taxon>
    </lineage>
</organism>
<dbReference type="Pfam" id="PF00375">
    <property type="entry name" value="SDF"/>
    <property type="match status" value="1"/>
</dbReference>
<evidence type="ECO:0000256" key="6">
    <source>
        <dbReference type="ARBA" id="ARBA00023136"/>
    </source>
</evidence>
<feature type="transmembrane region" description="Helical" evidence="7">
    <location>
        <begin position="362"/>
        <end position="384"/>
    </location>
</feature>
<feature type="transmembrane region" description="Helical" evidence="7">
    <location>
        <begin position="318"/>
        <end position="342"/>
    </location>
</feature>
<evidence type="ECO:0000256" key="5">
    <source>
        <dbReference type="ARBA" id="ARBA00022989"/>
    </source>
</evidence>
<dbReference type="Gene3D" id="1.10.3860.10">
    <property type="entry name" value="Sodium:dicarboxylate symporter"/>
    <property type="match status" value="1"/>
</dbReference>
<evidence type="ECO:0000256" key="7">
    <source>
        <dbReference type="SAM" id="Phobius"/>
    </source>
</evidence>
<proteinExistence type="predicted"/>
<sequence>MMSSPAASVRTPWYRSLFAQLVVCVLLGILIGALWPGLGKQLKPLADAFIKLIKMIIAPLIFCVVVNGIAGVGNAKAVGRIGVKAIIYFEVVTTFALVFGMAVADLLKPGRGFNIDPEVLAAGEQSLEKKTGGAELPHTTQFLLNIIPDSVVKAFAENTLLAVLLFACLFGISLSQLPAERTREVRGVIEQFTEVLFKLMGYIMRVAPLGALGAMSYIIGQYGLRTLGSFGKLILCCYLAAALFAVVLWAIARFYAKVDIWRFVVFCKDEFLLALGTASTEAVMPRIMTKLVQSGNSQAVTGLVVPTGYSFNLDGATIYLAICSIFLAQGFGVDMTLTQQLTMIGVLMLTSKGMAGVPGSSFLALSATATALGIYPVAGVALLLGADRIMDSMRVFVNLLGNCVATFVVSRSERALDYERMQRAFAGHPDDFDAILEADLAAQEAQAAGGAQAGPAPA</sequence>
<feature type="transmembrane region" description="Helical" evidence="7">
    <location>
        <begin position="85"/>
        <end position="104"/>
    </location>
</feature>
<keyword evidence="2" id="KW-0813">Transport</keyword>
<comment type="caution">
    <text evidence="8">The sequence shown here is derived from an EMBL/GenBank/DDBJ whole genome shotgun (WGS) entry which is preliminary data.</text>
</comment>
<evidence type="ECO:0000256" key="4">
    <source>
        <dbReference type="ARBA" id="ARBA00022847"/>
    </source>
</evidence>
<name>A0ABW4RWP8_9ACTN</name>
<dbReference type="PANTHER" id="PTHR42865">
    <property type="entry name" value="PROTON/GLUTAMATE-ASPARTATE SYMPORTER"/>
    <property type="match status" value="1"/>
</dbReference>
<keyword evidence="6 7" id="KW-0472">Membrane</keyword>
<dbReference type="InterPro" id="IPR001991">
    <property type="entry name" value="Na-dicarboxylate_symporter"/>
</dbReference>
<feature type="transmembrane region" description="Helical" evidence="7">
    <location>
        <begin position="55"/>
        <end position="73"/>
    </location>
</feature>